<proteinExistence type="predicted"/>
<dbReference type="Gene3D" id="2.160.20.20">
    <property type="match status" value="1"/>
</dbReference>
<dbReference type="InterPro" id="IPR012332">
    <property type="entry name" value="Autotransporter_pectin_lyase_C"/>
</dbReference>
<dbReference type="Proteomes" id="UP000002440">
    <property type="component" value="Chromosome"/>
</dbReference>
<evidence type="ECO:0000256" key="1">
    <source>
        <dbReference type="ARBA" id="ARBA00022729"/>
    </source>
</evidence>
<name>Q1H468_METFK</name>
<dbReference type="Pfam" id="PF03797">
    <property type="entry name" value="Autotransporter"/>
    <property type="match status" value="1"/>
</dbReference>
<dbReference type="Pfam" id="PF12951">
    <property type="entry name" value="PATR"/>
    <property type="match status" value="1"/>
</dbReference>
<dbReference type="HOGENOM" id="CLU_005887_1_2_4"/>
<evidence type="ECO:0000256" key="2">
    <source>
        <dbReference type="ARBA" id="ARBA00023026"/>
    </source>
</evidence>
<dbReference type="InterPro" id="IPR030895">
    <property type="entry name" value="T5SS_PEPC_rpt"/>
</dbReference>
<dbReference type="NCBIfam" id="TIGR04393">
    <property type="entry name" value="rpt_T5SS_PEPC"/>
    <property type="match status" value="2"/>
</dbReference>
<evidence type="ECO:0000313" key="4">
    <source>
        <dbReference type="EMBL" id="ABE48719.1"/>
    </source>
</evidence>
<dbReference type="KEGG" id="mfa:Mfla_0449"/>
<dbReference type="EMBL" id="CP000284">
    <property type="protein sequence ID" value="ABE48719.1"/>
    <property type="molecule type" value="Genomic_DNA"/>
</dbReference>
<dbReference type="GO" id="GO:0019867">
    <property type="term" value="C:outer membrane"/>
    <property type="evidence" value="ECO:0007669"/>
    <property type="project" value="InterPro"/>
</dbReference>
<dbReference type="Gene3D" id="2.40.128.130">
    <property type="entry name" value="Autotransporter beta-domain"/>
    <property type="match status" value="1"/>
</dbReference>
<dbReference type="InterPro" id="IPR005546">
    <property type="entry name" value="Autotransporte_beta"/>
</dbReference>
<dbReference type="NCBIfam" id="TIGR02601">
    <property type="entry name" value="autotrns_rpt"/>
    <property type="match status" value="1"/>
</dbReference>
<dbReference type="Pfam" id="PF13018">
    <property type="entry name" value="ESPR"/>
    <property type="match status" value="1"/>
</dbReference>
<dbReference type="SUPFAM" id="SSF51126">
    <property type="entry name" value="Pectin lyase-like"/>
    <property type="match status" value="1"/>
</dbReference>
<dbReference type="RefSeq" id="WP_011478816.1">
    <property type="nucleotide sequence ID" value="NC_007947.1"/>
</dbReference>
<dbReference type="InterPro" id="IPR036709">
    <property type="entry name" value="Autotransporte_beta_dom_sf"/>
</dbReference>
<reference evidence="4 5" key="1">
    <citation type="submission" date="2006-03" db="EMBL/GenBank/DDBJ databases">
        <title>Complete sequence of Methylobacillus flagellatus KT.</title>
        <authorList>
            <consortium name="US DOE Joint Genome Institute"/>
            <person name="Copeland A."/>
            <person name="Lucas S."/>
            <person name="Lapidus A."/>
            <person name="Barry K."/>
            <person name="Detter J.C."/>
            <person name="Glavina del Rio T."/>
            <person name="Hammon N."/>
            <person name="Israni S."/>
            <person name="Dalin E."/>
            <person name="Tice H."/>
            <person name="Pitluck S."/>
            <person name="Brettin T."/>
            <person name="Bruce D."/>
            <person name="Han C."/>
            <person name="Tapia R."/>
            <person name="Saunders E."/>
            <person name="Gilna P."/>
            <person name="Schmutz J."/>
            <person name="Larimer F."/>
            <person name="Land M."/>
            <person name="Kyrpides N."/>
            <person name="Anderson I."/>
            <person name="Richardson P."/>
        </authorList>
    </citation>
    <scope>NUCLEOTIDE SEQUENCE [LARGE SCALE GENOMIC DNA]</scope>
    <source>
        <strain evidence="5">KT / ATCC 51484 / DSM 6875</strain>
    </source>
</reference>
<keyword evidence="1" id="KW-0732">Signal</keyword>
<dbReference type="InterPro" id="IPR006315">
    <property type="entry name" value="OM_autotransptr_brl_dom"/>
</dbReference>
<dbReference type="eggNOG" id="COG4625">
    <property type="taxonomic scope" value="Bacteria"/>
</dbReference>
<dbReference type="PROSITE" id="PS51208">
    <property type="entry name" value="AUTOTRANSPORTER"/>
    <property type="match status" value="1"/>
</dbReference>
<sequence>MNRSFQSIFNARSGAWQAVPETARHPGRAASVLSPLALSLILAACPALANEIIDNNDIITVRAGQPSSPWQIPGWLRVGNAGTGTLNIEAGGAVSNSGGFIGAFPGSTGNVTVTGSGSTWTNTHSLYVASGGRGTLNIEAGGRVSAAVTRLAYDASSSATLTLSGASGSRGILETGQLVRGLGSASVTLDGGILRATGDQANYLSGFGSGAITLGSQGVFFDTTAHAVGLDISMLTGSGGLTKLGAGTLTLNGVGTYTGATVIDSGTLAVNGSLTASSIQVKQGGTLGGTGTVGAVVVDSGGTLAPGNSIGTLTVDGDLTFSSGATYQVEVDAAGNHDQVIVKGIASLGGNVVALAENGHYAANTTYTILSSDHAVTGTFGGVSSSLAFLDGTLDYSDPNKVNLVMSRNDIAYTDVAYTGSQRGVAAALESASSGAASADMQGILTAVNNLSAQQARSAYDSMSGVGLVSLQRAGLGFSSNFSNQLMGRLQAVGMSATAQSLHGIQLSANDSFDALMPALSQPTLSDAPSANQFSLAGGIPMDNGRHGFWLRSFGTNQDTSGDRNAAGSLIKGVGINAGVDRRVTDNLVLGAAFSHSRADIDAGTGMNGKSRGNAAAVYASYANGPWTFNGNLMFAHNTNDMDRRITVGALQRKATADFDSRTVAAYGEVSYDLPLAKWTLQPVAGLALAYNRNDGFTEKGAGALNIDADTRSITSTRTLLGTRALIELNGISIQPRAIWAHEFGDINKGLTGQLQGAPAASFKTYGVDLPRDTLITGITIAGKTQGGLSLFTDVQGEFNSKQTNLALLIGVRKSW</sequence>
<feature type="domain" description="Autotransporter" evidence="3">
    <location>
        <begin position="542"/>
        <end position="816"/>
    </location>
</feature>
<dbReference type="AlphaFoldDB" id="Q1H468"/>
<keyword evidence="2" id="KW-0843">Virulence</keyword>
<protein>
    <submittedName>
        <fullName evidence="4">Outer membrane autotransporter barrel</fullName>
    </submittedName>
</protein>
<dbReference type="InterPro" id="IPR024973">
    <property type="entry name" value="ESPR"/>
</dbReference>
<accession>Q1H468</accession>
<dbReference type="SMART" id="SM00869">
    <property type="entry name" value="Autotransporter"/>
    <property type="match status" value="1"/>
</dbReference>
<dbReference type="InterPro" id="IPR013425">
    <property type="entry name" value="Autotrns_rpt"/>
</dbReference>
<organism evidence="4 5">
    <name type="scientific">Methylobacillus flagellatus (strain ATCC 51484 / DSM 6875 / VKM B-1610 / KT)</name>
    <dbReference type="NCBI Taxonomy" id="265072"/>
    <lineage>
        <taxon>Bacteria</taxon>
        <taxon>Pseudomonadati</taxon>
        <taxon>Pseudomonadota</taxon>
        <taxon>Betaproteobacteria</taxon>
        <taxon>Nitrosomonadales</taxon>
        <taxon>Methylophilaceae</taxon>
        <taxon>Methylobacillus</taxon>
    </lineage>
</organism>
<dbReference type="OrthoDB" id="5760545at2"/>
<dbReference type="InterPro" id="IPR011050">
    <property type="entry name" value="Pectin_lyase_fold/virulence"/>
</dbReference>
<dbReference type="SUPFAM" id="SSF103515">
    <property type="entry name" value="Autotransporter"/>
    <property type="match status" value="1"/>
</dbReference>
<dbReference type="STRING" id="265072.Mfla_0449"/>
<gene>
    <name evidence="4" type="ordered locus">Mfla_0449</name>
</gene>
<evidence type="ECO:0000313" key="5">
    <source>
        <dbReference type="Proteomes" id="UP000002440"/>
    </source>
</evidence>
<evidence type="ECO:0000259" key="3">
    <source>
        <dbReference type="PROSITE" id="PS51208"/>
    </source>
</evidence>
<dbReference type="NCBIfam" id="TIGR01414">
    <property type="entry name" value="autotrans_barl"/>
    <property type="match status" value="1"/>
</dbReference>
<keyword evidence="5" id="KW-1185">Reference proteome</keyword>